<proteinExistence type="predicted"/>
<dbReference type="GO" id="GO:0005886">
    <property type="term" value="C:plasma membrane"/>
    <property type="evidence" value="ECO:0007669"/>
    <property type="project" value="UniProtKB-SubCell"/>
</dbReference>
<evidence type="ECO:0000256" key="6">
    <source>
        <dbReference type="ARBA" id="ARBA00022777"/>
    </source>
</evidence>
<dbReference type="InterPro" id="IPR003661">
    <property type="entry name" value="HisK_dim/P_dom"/>
</dbReference>
<dbReference type="Pfam" id="PF00512">
    <property type="entry name" value="HisKA"/>
    <property type="match status" value="1"/>
</dbReference>
<dbReference type="InterPro" id="IPR003594">
    <property type="entry name" value="HATPase_dom"/>
</dbReference>
<dbReference type="FunFam" id="3.30.565.10:FF:000006">
    <property type="entry name" value="Sensor histidine kinase WalK"/>
    <property type="match status" value="1"/>
</dbReference>
<comment type="subcellular location">
    <subcellularLocation>
        <location evidence="2">Cell inner membrane</location>
        <topology evidence="2">Multi-pass membrane protein</topology>
    </subcellularLocation>
</comment>
<dbReference type="Proteomes" id="UP000216107">
    <property type="component" value="Unassembled WGS sequence"/>
</dbReference>
<dbReference type="PROSITE" id="PS50109">
    <property type="entry name" value="HIS_KIN"/>
    <property type="match status" value="1"/>
</dbReference>
<keyword evidence="7" id="KW-0812">Transmembrane</keyword>
<dbReference type="InterPro" id="IPR005467">
    <property type="entry name" value="His_kinase_dom"/>
</dbReference>
<dbReference type="SMART" id="SM00387">
    <property type="entry name" value="HATPase_c"/>
    <property type="match status" value="1"/>
</dbReference>
<dbReference type="SUPFAM" id="SSF55874">
    <property type="entry name" value="ATPase domain of HSP90 chaperone/DNA topoisomerase II/histidine kinase"/>
    <property type="match status" value="1"/>
</dbReference>
<dbReference type="PRINTS" id="PR00344">
    <property type="entry name" value="BCTRLSENSOR"/>
</dbReference>
<evidence type="ECO:0000256" key="3">
    <source>
        <dbReference type="ARBA" id="ARBA00012438"/>
    </source>
</evidence>
<dbReference type="SUPFAM" id="SSF47384">
    <property type="entry name" value="Homodimeric domain of signal transducing histidine kinase"/>
    <property type="match status" value="1"/>
</dbReference>
<evidence type="ECO:0000313" key="9">
    <source>
        <dbReference type="EMBL" id="PAS94933.1"/>
    </source>
</evidence>
<evidence type="ECO:0000313" key="10">
    <source>
        <dbReference type="Proteomes" id="UP000216107"/>
    </source>
</evidence>
<evidence type="ECO:0000256" key="4">
    <source>
        <dbReference type="ARBA" id="ARBA00022553"/>
    </source>
</evidence>
<dbReference type="InterPro" id="IPR036097">
    <property type="entry name" value="HisK_dim/P_sf"/>
</dbReference>
<dbReference type="InterPro" id="IPR004358">
    <property type="entry name" value="Sig_transdc_His_kin-like_C"/>
</dbReference>
<dbReference type="PANTHER" id="PTHR42878">
    <property type="entry name" value="TWO-COMPONENT HISTIDINE KINASE"/>
    <property type="match status" value="1"/>
</dbReference>
<dbReference type="GO" id="GO:0007234">
    <property type="term" value="P:osmosensory signaling via phosphorelay pathway"/>
    <property type="evidence" value="ECO:0007669"/>
    <property type="project" value="TreeGrafter"/>
</dbReference>
<name>A0A272EXU0_9RHOO</name>
<sequence>MDHQVKQLLHFGLEPTCFSGKGCPISHALNPPERRLFNIPQDWDDPSHFKPRSSECPCGGLLPKSPADSAQVPPPDDRYGLRSSAVVLVVYLFLACLTLLGAWALIAQDWLREQQAQDAELAAHALANSEFLGNSLREANDLLNLFDLYAVSVPNASIQHFTPLASRTLSQRQRIAAVLLRDADDRVVGQVSGSRRMPHLPPLPTTPQDYARAHSSAGTIFHPPSRADDGRSFLAVERTLNASNGRRLGSALAFIGSDTLITYLRKVDTSAEDRLSLLDTQGNVVLQLTQGKPGAQTQFSALPPPDSDGTVSIRFEHAGKPYVAAIRPMREYGLLLAVSRPADVSSPDFLQTRQRLIAGALSLILLLGALAWLIQHEFRRQKSAHAAVARLNASLEERVHQRTGELEQFNREQVAFSYSISHDLRAPLRAINGFAHALREDSSSLLDTQGKDYVERIYRASLRMGELIDALLKLASISRSPLSLRKLDLGRMAEEIIDDLRKTKPDREVLFSHTGELHVEADEALMQNALANLIANAWKFTRDKHPARISLSGKVEPESVRLTLCDNGIGFDMAHARHLFQPFQQLHNQQTFGGTGIGLASARRIIERHGGQIEARSSPGEGACFSFTLPRRARVIRRRQAP</sequence>
<dbReference type="InterPro" id="IPR036890">
    <property type="entry name" value="HATPase_C_sf"/>
</dbReference>
<dbReference type="GO" id="GO:0030295">
    <property type="term" value="F:protein kinase activator activity"/>
    <property type="evidence" value="ECO:0007669"/>
    <property type="project" value="TreeGrafter"/>
</dbReference>
<keyword evidence="4" id="KW-0597">Phosphoprotein</keyword>
<reference evidence="9 10" key="1">
    <citation type="submission" date="2017-07" db="EMBL/GenBank/DDBJ databases">
        <title>Candidatus Dactylopiibacterium carminicum, a nitrogen-fixing symbiont of the cochineal insect Dactylopius coccus and Dactylopius opuntiae (Hemiptera: Coccoidea: Dactylopiidae).</title>
        <authorList>
            <person name="Vera A."/>
        </authorList>
    </citation>
    <scope>NUCLEOTIDE SEQUENCE [LARGE SCALE GENOMIC DNA]</scope>
    <source>
        <strain evidence="9 10">NFDCM</strain>
    </source>
</reference>
<evidence type="ECO:0000256" key="5">
    <source>
        <dbReference type="ARBA" id="ARBA00022679"/>
    </source>
</evidence>
<dbReference type="GO" id="GO:0000156">
    <property type="term" value="F:phosphorelay response regulator activity"/>
    <property type="evidence" value="ECO:0007669"/>
    <property type="project" value="TreeGrafter"/>
</dbReference>
<dbReference type="FunFam" id="1.10.287.130:FF:000070">
    <property type="entry name" value="Histidine kinase sensor protein"/>
    <property type="match status" value="1"/>
</dbReference>
<feature type="transmembrane region" description="Helical" evidence="7">
    <location>
        <begin position="85"/>
        <end position="106"/>
    </location>
</feature>
<dbReference type="CDD" id="cd00082">
    <property type="entry name" value="HisKA"/>
    <property type="match status" value="1"/>
</dbReference>
<dbReference type="EC" id="2.7.13.3" evidence="3"/>
<evidence type="ECO:0000256" key="2">
    <source>
        <dbReference type="ARBA" id="ARBA00004429"/>
    </source>
</evidence>
<dbReference type="AlphaFoldDB" id="A0A272EXU0"/>
<feature type="domain" description="Histidine kinase" evidence="8">
    <location>
        <begin position="419"/>
        <end position="633"/>
    </location>
</feature>
<dbReference type="GO" id="GO:0000155">
    <property type="term" value="F:phosphorelay sensor kinase activity"/>
    <property type="evidence" value="ECO:0007669"/>
    <property type="project" value="InterPro"/>
</dbReference>
<dbReference type="Pfam" id="PF02518">
    <property type="entry name" value="HATPase_c"/>
    <property type="match status" value="1"/>
</dbReference>
<dbReference type="Gene3D" id="1.10.287.130">
    <property type="match status" value="1"/>
</dbReference>
<dbReference type="OrthoDB" id="8552871at2"/>
<evidence type="ECO:0000256" key="7">
    <source>
        <dbReference type="SAM" id="Phobius"/>
    </source>
</evidence>
<evidence type="ECO:0000259" key="8">
    <source>
        <dbReference type="PROSITE" id="PS50109"/>
    </source>
</evidence>
<dbReference type="Gene3D" id="3.30.565.10">
    <property type="entry name" value="Histidine kinase-like ATPase, C-terminal domain"/>
    <property type="match status" value="1"/>
</dbReference>
<keyword evidence="7" id="KW-1133">Transmembrane helix</keyword>
<keyword evidence="5" id="KW-0808">Transferase</keyword>
<dbReference type="PANTHER" id="PTHR42878:SF15">
    <property type="entry name" value="BACTERIOPHYTOCHROME"/>
    <property type="match status" value="1"/>
</dbReference>
<dbReference type="EMBL" id="NMRN01000003">
    <property type="protein sequence ID" value="PAS94933.1"/>
    <property type="molecule type" value="Genomic_DNA"/>
</dbReference>
<dbReference type="InterPro" id="IPR050351">
    <property type="entry name" value="BphY/WalK/GraS-like"/>
</dbReference>
<comment type="caution">
    <text evidence="9">The sequence shown here is derived from an EMBL/GenBank/DDBJ whole genome shotgun (WGS) entry which is preliminary data.</text>
</comment>
<keyword evidence="7" id="KW-0472">Membrane</keyword>
<organism evidence="9 10">
    <name type="scientific">Candidatus Dactylopiibacterium carminicum</name>
    <dbReference type="NCBI Taxonomy" id="857335"/>
    <lineage>
        <taxon>Bacteria</taxon>
        <taxon>Pseudomonadati</taxon>
        <taxon>Pseudomonadota</taxon>
        <taxon>Betaproteobacteria</taxon>
        <taxon>Rhodocyclales</taxon>
        <taxon>Rhodocyclaceae</taxon>
        <taxon>Candidatus Dactylopiibacterium</taxon>
    </lineage>
</organism>
<protein>
    <recommendedName>
        <fullName evidence="3">histidine kinase</fullName>
        <ecNumber evidence="3">2.7.13.3</ecNumber>
    </recommendedName>
</protein>
<accession>A0A272EXU0</accession>
<keyword evidence="6" id="KW-0418">Kinase</keyword>
<dbReference type="SMART" id="SM00388">
    <property type="entry name" value="HisKA"/>
    <property type="match status" value="1"/>
</dbReference>
<feature type="transmembrane region" description="Helical" evidence="7">
    <location>
        <begin position="356"/>
        <end position="374"/>
    </location>
</feature>
<comment type="catalytic activity">
    <reaction evidence="1">
        <text>ATP + protein L-histidine = ADP + protein N-phospho-L-histidine.</text>
        <dbReference type="EC" id="2.7.13.3"/>
    </reaction>
</comment>
<gene>
    <name evidence="9" type="ORF">CGU29_02130</name>
</gene>
<evidence type="ECO:0000256" key="1">
    <source>
        <dbReference type="ARBA" id="ARBA00000085"/>
    </source>
</evidence>